<name>A0A494Z1E8_9BACI</name>
<organism evidence="2 3">
    <name type="scientific">Oceanobacillus bengalensis</name>
    <dbReference type="NCBI Taxonomy" id="1435466"/>
    <lineage>
        <taxon>Bacteria</taxon>
        <taxon>Bacillati</taxon>
        <taxon>Bacillota</taxon>
        <taxon>Bacilli</taxon>
        <taxon>Bacillales</taxon>
        <taxon>Bacillaceae</taxon>
        <taxon>Oceanobacillus</taxon>
    </lineage>
</organism>
<dbReference type="EMBL" id="RBZO01000010">
    <property type="protein sequence ID" value="RKQ16115.1"/>
    <property type="molecule type" value="Genomic_DNA"/>
</dbReference>
<evidence type="ECO:0000313" key="3">
    <source>
        <dbReference type="Proteomes" id="UP000281813"/>
    </source>
</evidence>
<accession>A0A494Z1E8</accession>
<proteinExistence type="predicted"/>
<dbReference type="Proteomes" id="UP000281813">
    <property type="component" value="Unassembled WGS sequence"/>
</dbReference>
<keyword evidence="1" id="KW-1133">Transmembrane helix</keyword>
<feature type="transmembrane region" description="Helical" evidence="1">
    <location>
        <begin position="51"/>
        <end position="71"/>
    </location>
</feature>
<dbReference type="AlphaFoldDB" id="A0A494Z1E8"/>
<dbReference type="OrthoDB" id="2965336at2"/>
<evidence type="ECO:0000313" key="2">
    <source>
        <dbReference type="EMBL" id="RKQ16115.1"/>
    </source>
</evidence>
<evidence type="ECO:0000256" key="1">
    <source>
        <dbReference type="SAM" id="Phobius"/>
    </source>
</evidence>
<protein>
    <recommendedName>
        <fullName evidence="4">GerMN domain-containing protein</fullName>
    </recommendedName>
</protein>
<reference evidence="2 3" key="1">
    <citation type="journal article" date="2015" name="Antonie Van Leeuwenhoek">
        <title>Oceanobacillus bengalensis sp. nov., a bacterium isolated from seawater of the Bay of Bengal.</title>
        <authorList>
            <person name="Yongchang O."/>
            <person name="Xiang W."/>
            <person name="Wang G."/>
        </authorList>
    </citation>
    <scope>NUCLEOTIDE SEQUENCE [LARGE SCALE GENOMIC DNA]</scope>
    <source>
        <strain evidence="2 3">MCCC 1K00260</strain>
    </source>
</reference>
<comment type="caution">
    <text evidence="2">The sequence shown here is derived from an EMBL/GenBank/DDBJ whole genome shotgun (WGS) entry which is preliminary data.</text>
</comment>
<keyword evidence="3" id="KW-1185">Reference proteome</keyword>
<dbReference type="RefSeq" id="WP_121130610.1">
    <property type="nucleotide sequence ID" value="NZ_JBHUFK010000026.1"/>
</dbReference>
<evidence type="ECO:0008006" key="4">
    <source>
        <dbReference type="Google" id="ProtNLM"/>
    </source>
</evidence>
<gene>
    <name evidence="2" type="ORF">D8M05_08430</name>
</gene>
<keyword evidence="1" id="KW-0812">Transmembrane</keyword>
<sequence length="391" mass="44418">MNNEKQHDEKIVEALKNMPNITDETPKNIVYQRVSSNMSNERVRKGKSLKLLPFFGTILTVALLLVIPFILDTTSYETTVEDNAMEAKTEEDAEVITELESDMNNKSSIMQENTPEREEAEQEIMMDGEAFKYSVVPQLDNDSNLIYGAIPDEQFQYVIPITLLVSEDRSMNEHYNKLEQYISEVGLLKTDYLLKDVTFMIEQEENVVTIKLPEKFTLDSSAQAYMLLEMLETMFVPLGIKKAVFISDGEEAIDLGPIGIVEELPLQVEGKFNYKKHNQLLVPIPLEEEVIIDEAIIDMKNNDGYLVQTIPEHVDFTIESAGDNLMLTYTGETNLSVNQQMVTMIEAILMTAKSYGYVKVEFIDMNIPSIGNYNLNEPIDVPEAVNPILRD</sequence>
<keyword evidence="1" id="KW-0472">Membrane</keyword>